<dbReference type="InterPro" id="IPR001307">
    <property type="entry name" value="Thiosulphate_STrfase_CS"/>
</dbReference>
<dbReference type="AlphaFoldDB" id="A0AAW0JS38"/>
<evidence type="ECO:0000256" key="3">
    <source>
        <dbReference type="SAM" id="MobiDB-lite"/>
    </source>
</evidence>
<dbReference type="InterPro" id="IPR001763">
    <property type="entry name" value="Rhodanese-like_dom"/>
</dbReference>
<organism evidence="5 6">
    <name type="scientific">Quercus suber</name>
    <name type="common">Cork oak</name>
    <dbReference type="NCBI Taxonomy" id="58331"/>
    <lineage>
        <taxon>Eukaryota</taxon>
        <taxon>Viridiplantae</taxon>
        <taxon>Streptophyta</taxon>
        <taxon>Embryophyta</taxon>
        <taxon>Tracheophyta</taxon>
        <taxon>Spermatophyta</taxon>
        <taxon>Magnoliopsida</taxon>
        <taxon>eudicotyledons</taxon>
        <taxon>Gunneridae</taxon>
        <taxon>Pentapetalae</taxon>
        <taxon>rosids</taxon>
        <taxon>fabids</taxon>
        <taxon>Fagales</taxon>
        <taxon>Fagaceae</taxon>
        <taxon>Quercus</taxon>
    </lineage>
</organism>
<feature type="compositionally biased region" description="Basic and acidic residues" evidence="3">
    <location>
        <begin position="290"/>
        <end position="303"/>
    </location>
</feature>
<feature type="domain" description="Rhodanese" evidence="4">
    <location>
        <begin position="229"/>
        <end position="257"/>
    </location>
</feature>
<protein>
    <submittedName>
        <fullName evidence="5">Thiosulfate/3-mercaptopyruvate sulfurtransferase 1</fullName>
    </submittedName>
</protein>
<name>A0AAW0JS38_QUESU</name>
<dbReference type="Proteomes" id="UP000237347">
    <property type="component" value="Unassembled WGS sequence"/>
</dbReference>
<dbReference type="SUPFAM" id="SSF52821">
    <property type="entry name" value="Rhodanese/Cell cycle control phosphatase"/>
    <property type="match status" value="3"/>
</dbReference>
<feature type="region of interest" description="Disordered" evidence="3">
    <location>
        <begin position="290"/>
        <end position="319"/>
    </location>
</feature>
<keyword evidence="2" id="KW-0677">Repeat</keyword>
<dbReference type="EMBL" id="PKMF04000490">
    <property type="protein sequence ID" value="KAK7829016.1"/>
    <property type="molecule type" value="Genomic_DNA"/>
</dbReference>
<dbReference type="PROSITE" id="PS00683">
    <property type="entry name" value="RHODANESE_2"/>
    <property type="match status" value="1"/>
</dbReference>
<dbReference type="PROSITE" id="PS50206">
    <property type="entry name" value="RHODANESE_3"/>
    <property type="match status" value="3"/>
</dbReference>
<dbReference type="GO" id="GO:0004792">
    <property type="term" value="F:thiosulfate-cyanide sulfurtransferase activity"/>
    <property type="evidence" value="ECO:0007669"/>
    <property type="project" value="InterPro"/>
</dbReference>
<feature type="domain" description="Rhodanese" evidence="4">
    <location>
        <begin position="142"/>
        <end position="165"/>
    </location>
</feature>
<dbReference type="GO" id="GO:0005739">
    <property type="term" value="C:mitochondrion"/>
    <property type="evidence" value="ECO:0007669"/>
    <property type="project" value="TreeGrafter"/>
</dbReference>
<evidence type="ECO:0000256" key="2">
    <source>
        <dbReference type="ARBA" id="ARBA00022737"/>
    </source>
</evidence>
<keyword evidence="6" id="KW-1185">Reference proteome</keyword>
<evidence type="ECO:0000256" key="1">
    <source>
        <dbReference type="ARBA" id="ARBA00022679"/>
    </source>
</evidence>
<dbReference type="Pfam" id="PF00581">
    <property type="entry name" value="Rhodanese"/>
    <property type="match status" value="1"/>
</dbReference>
<comment type="caution">
    <text evidence="5">The sequence shown here is derived from an EMBL/GenBank/DDBJ whole genome shotgun (WGS) entry which is preliminary data.</text>
</comment>
<evidence type="ECO:0000313" key="5">
    <source>
        <dbReference type="EMBL" id="KAK7829016.1"/>
    </source>
</evidence>
<evidence type="ECO:0000313" key="6">
    <source>
        <dbReference type="Proteomes" id="UP000237347"/>
    </source>
</evidence>
<dbReference type="PANTHER" id="PTHR11364">
    <property type="entry name" value="THIOSULFATE SULFERTANSFERASE"/>
    <property type="match status" value="1"/>
</dbReference>
<dbReference type="PANTHER" id="PTHR11364:SF27">
    <property type="entry name" value="SULFURTRANSFERASE"/>
    <property type="match status" value="1"/>
</dbReference>
<keyword evidence="1" id="KW-0808">Transferase</keyword>
<dbReference type="Gene3D" id="3.40.250.10">
    <property type="entry name" value="Rhodanese-like domain"/>
    <property type="match status" value="5"/>
</dbReference>
<accession>A0AAW0JS38</accession>
<reference evidence="5 6" key="1">
    <citation type="journal article" date="2018" name="Sci. Data">
        <title>The draft genome sequence of cork oak.</title>
        <authorList>
            <person name="Ramos A.M."/>
            <person name="Usie A."/>
            <person name="Barbosa P."/>
            <person name="Barros P.M."/>
            <person name="Capote T."/>
            <person name="Chaves I."/>
            <person name="Simoes F."/>
            <person name="Abreu I."/>
            <person name="Carrasquinho I."/>
            <person name="Faro C."/>
            <person name="Guimaraes J.B."/>
            <person name="Mendonca D."/>
            <person name="Nobrega F."/>
            <person name="Rodrigues L."/>
            <person name="Saibo N.J.M."/>
            <person name="Varela M.C."/>
            <person name="Egas C."/>
            <person name="Matos J."/>
            <person name="Miguel C.M."/>
            <person name="Oliveira M.M."/>
            <person name="Ricardo C.P."/>
            <person name="Goncalves S."/>
        </authorList>
    </citation>
    <scope>NUCLEOTIDE SEQUENCE [LARGE SCALE GENOMIC DNA]</scope>
    <source>
        <strain evidence="6">cv. HL8</strain>
    </source>
</reference>
<dbReference type="CDD" id="cd01449">
    <property type="entry name" value="TST_Repeat_2"/>
    <property type="match status" value="1"/>
</dbReference>
<dbReference type="InterPro" id="IPR045078">
    <property type="entry name" value="TST/MPST-like"/>
</dbReference>
<sequence>MASTVLTRSLLTHRFIHSSFSLSTHKPRLLSSLFNKRQFQFQSSPSYTAYKASSRVPCVMASSVVGRRANFSTQTLSTNEPVVSVDWLHANLKEPDLKVLDASWYMPDEQRNPIQEYQITKMGWLFMMGRGFLVQLVSGVFGHDRVWVLDGGLPRWRASGYDVESSASGDAILKASAASEAIEKVYQGQAVGPVTFQTKFQPHLVWTLDQVLDASWYMPDEQRNPIQEMFRVFGHDRVWVLDGGLPRWRASGYDVESSASGDAILKASAASEAIEKVYQGQAVKKNIEDRTHQQIDARSKARFDGTAAEPRKGIKSGHVPGSKCIPFPQVLDASQSLLPADELKKRFEEEGIPLEKPGLHRLGKPDVVVYDGSWTEWGAHPDTPVETS</sequence>
<proteinExistence type="predicted"/>
<dbReference type="InterPro" id="IPR036873">
    <property type="entry name" value="Rhodanese-like_dom_sf"/>
</dbReference>
<gene>
    <name evidence="5" type="primary">STR1</name>
    <name evidence="5" type="ORF">CFP56_029682</name>
</gene>
<feature type="domain" description="Rhodanese" evidence="4">
    <location>
        <begin position="295"/>
        <end position="386"/>
    </location>
</feature>
<evidence type="ECO:0000259" key="4">
    <source>
        <dbReference type="PROSITE" id="PS50206"/>
    </source>
</evidence>